<comment type="function">
    <text evidence="6">In eubacteria ppGpp (guanosine 3'-diphosphate 5'-diphosphate) is a mediator of the stringent response that coordinates a variety of cellular activities in response to changes in nutritional abundance.</text>
</comment>
<dbReference type="Gene3D" id="3.10.20.30">
    <property type="match status" value="1"/>
</dbReference>
<dbReference type="Pfam" id="PF13291">
    <property type="entry name" value="ACT_4"/>
    <property type="match status" value="1"/>
</dbReference>
<comment type="similarity">
    <text evidence="6">Belongs to the relA/spoT family.</text>
</comment>
<dbReference type="InterPro" id="IPR007685">
    <property type="entry name" value="RelA_SpoT"/>
</dbReference>
<gene>
    <name evidence="10" type="ORF">NBZ79_11570</name>
</gene>
<evidence type="ECO:0000259" key="7">
    <source>
        <dbReference type="PROSITE" id="PS51671"/>
    </source>
</evidence>
<dbReference type="InterPro" id="IPR045865">
    <property type="entry name" value="ACT-like_dom_sf"/>
</dbReference>
<dbReference type="Pfam" id="PF02824">
    <property type="entry name" value="TGS"/>
    <property type="match status" value="1"/>
</dbReference>
<accession>A0ABY4W599</accession>
<dbReference type="CDD" id="cd01668">
    <property type="entry name" value="TGS_RSH"/>
    <property type="match status" value="1"/>
</dbReference>
<sequence length="718" mass="81351">MLRQVELVERVLSYDPQADEDLLNRAYIFTVKTHGSQVRASGDPYFSHPIEVAGILTELKLDTATIITALLHDTIEDTVATKDEIENTFGTEIAVLVDGVTKLSQLELQSDRTKQGENFRKLLLAMSNDIRVLLVKLADRLHNMRTLHFIKNPEKRKRIATETREIYAPLAERIGMQHFRDDLEDLAFEELNSEARKSIKRRLEFLRAEEGNVVGLIIERLRADLKEAGIEADVAGREKRFYSIWRKMERNNVSFEQLSDIIAFRVVVEDVAECYHVLGVLHEKYSMVPGRFKDYISIPKRNNYQSIHTTLIGPERQRIEVQIRTREMHEINEYGVAAHWQYKDSQAKSVQEGTQYRWLRELLEILENTQDPDEFLENTKLSMFQDQVFCFSPKGDLISLPAGSSPVDFAYAVHTDVGNTCVGSKINGRLVPLRTVLRNGDQIEILRSKNQTPSPTWESFVVSGKARSAIRRFTRIKQRDQYIELGRAIAEKAFRVEGKRFAEKALQTAVKVWDQENVGDVYCLLGDGTRTSRQLIDVIFPGEKKSEDADNIPPSVTVKEKSKGKKKDHAIPIRGLIPGMAMHLAGCCHPLPGDRIVGIVSTGRGVTIHTIDCETLEQFAEVPERWLDVSWDQENQEAAMPVGRIQVIVANEPGALSSITSTIASNNGNINNLRIANRSQDFFEMLIDIQVQDVRHLTNIIAALRADPVISSVERSTG</sequence>
<keyword evidence="11" id="KW-1185">Reference proteome</keyword>
<evidence type="ECO:0000256" key="3">
    <source>
        <dbReference type="ARBA" id="ARBA00029754"/>
    </source>
</evidence>
<dbReference type="EMBL" id="CP098747">
    <property type="protein sequence ID" value="USG59816.1"/>
    <property type="molecule type" value="Genomic_DNA"/>
</dbReference>
<dbReference type="InterPro" id="IPR004811">
    <property type="entry name" value="RelA/Spo_fam"/>
</dbReference>
<dbReference type="Gene3D" id="1.10.3210.10">
    <property type="entry name" value="Hypothetical protein af1432"/>
    <property type="match status" value="1"/>
</dbReference>
<dbReference type="InterPro" id="IPR045600">
    <property type="entry name" value="RelA/SpoT_AH_RIS"/>
</dbReference>
<dbReference type="SUPFAM" id="SSF55021">
    <property type="entry name" value="ACT-like"/>
    <property type="match status" value="1"/>
</dbReference>
<feature type="domain" description="ACT" evidence="7">
    <location>
        <begin position="644"/>
        <end position="718"/>
    </location>
</feature>
<dbReference type="InterPro" id="IPR004095">
    <property type="entry name" value="TGS"/>
</dbReference>
<dbReference type="InterPro" id="IPR043519">
    <property type="entry name" value="NT_sf"/>
</dbReference>
<organism evidence="10 11">
    <name type="scientific">Sneathiella marina</name>
    <dbReference type="NCBI Taxonomy" id="2950108"/>
    <lineage>
        <taxon>Bacteria</taxon>
        <taxon>Pseudomonadati</taxon>
        <taxon>Pseudomonadota</taxon>
        <taxon>Alphaproteobacteria</taxon>
        <taxon>Sneathiellales</taxon>
        <taxon>Sneathiellaceae</taxon>
        <taxon>Sneathiella</taxon>
    </lineage>
</organism>
<proteinExistence type="inferred from homology"/>
<dbReference type="InterPro" id="IPR003607">
    <property type="entry name" value="HD/PDEase_dom"/>
</dbReference>
<dbReference type="RefSeq" id="WP_251932586.1">
    <property type="nucleotide sequence ID" value="NZ_CP098747.1"/>
</dbReference>
<dbReference type="InterPro" id="IPR006674">
    <property type="entry name" value="HD_domain"/>
</dbReference>
<evidence type="ECO:0000256" key="4">
    <source>
        <dbReference type="ARBA" id="ARBA00032407"/>
    </source>
</evidence>
<evidence type="ECO:0000259" key="9">
    <source>
        <dbReference type="PROSITE" id="PS51880"/>
    </source>
</evidence>
<dbReference type="EC" id="2.7.6.5" evidence="1"/>
<dbReference type="Gene3D" id="3.30.460.10">
    <property type="entry name" value="Beta Polymerase, domain 2"/>
    <property type="match status" value="1"/>
</dbReference>
<dbReference type="PROSITE" id="PS51880">
    <property type="entry name" value="TGS"/>
    <property type="match status" value="1"/>
</dbReference>
<name>A0ABY4W599_9PROT</name>
<evidence type="ECO:0000259" key="8">
    <source>
        <dbReference type="PROSITE" id="PS51831"/>
    </source>
</evidence>
<dbReference type="Gene3D" id="3.30.70.260">
    <property type="match status" value="1"/>
</dbReference>
<dbReference type="PROSITE" id="PS51831">
    <property type="entry name" value="HD"/>
    <property type="match status" value="1"/>
</dbReference>
<protein>
    <recommendedName>
        <fullName evidence="2">GTP pyrophosphokinase rsh</fullName>
        <ecNumber evidence="1">2.7.6.5</ecNumber>
    </recommendedName>
    <alternativeName>
        <fullName evidence="4">(p)ppGpp synthase</fullName>
    </alternativeName>
    <alternativeName>
        <fullName evidence="3">ATP:GTP 3'-pyrophosphotransferase</fullName>
    </alternativeName>
</protein>
<dbReference type="PANTHER" id="PTHR21262:SF36">
    <property type="entry name" value="BIFUNCTIONAL (P)PPGPP SYNTHASE_HYDROLASE SPOT"/>
    <property type="match status" value="1"/>
</dbReference>
<dbReference type="Pfam" id="PF19296">
    <property type="entry name" value="RelA_AH_RIS"/>
    <property type="match status" value="1"/>
</dbReference>
<dbReference type="SMART" id="SM00954">
    <property type="entry name" value="RelA_SpoT"/>
    <property type="match status" value="1"/>
</dbReference>
<dbReference type="SUPFAM" id="SSF109604">
    <property type="entry name" value="HD-domain/PDEase-like"/>
    <property type="match status" value="1"/>
</dbReference>
<dbReference type="SMART" id="SM00471">
    <property type="entry name" value="HDc"/>
    <property type="match status" value="1"/>
</dbReference>
<dbReference type="SUPFAM" id="SSF81301">
    <property type="entry name" value="Nucleotidyltransferase"/>
    <property type="match status" value="1"/>
</dbReference>
<evidence type="ECO:0000256" key="2">
    <source>
        <dbReference type="ARBA" id="ARBA00014315"/>
    </source>
</evidence>
<dbReference type="CDD" id="cd05399">
    <property type="entry name" value="NT_Rel-Spo_like"/>
    <property type="match status" value="1"/>
</dbReference>
<reference evidence="10" key="1">
    <citation type="submission" date="2022-06" db="EMBL/GenBank/DDBJ databases">
        <title>Sneathiella actinostolidae sp. nov., isolated from a sea anemonein the Western Pacific Ocean.</title>
        <authorList>
            <person name="Wei M.J."/>
        </authorList>
    </citation>
    <scope>NUCLEOTIDE SEQUENCE</scope>
    <source>
        <strain evidence="10">PHK-P5</strain>
    </source>
</reference>
<evidence type="ECO:0000313" key="11">
    <source>
        <dbReference type="Proteomes" id="UP001056291"/>
    </source>
</evidence>
<dbReference type="PROSITE" id="PS51671">
    <property type="entry name" value="ACT"/>
    <property type="match status" value="1"/>
</dbReference>
<evidence type="ECO:0000256" key="6">
    <source>
        <dbReference type="RuleBase" id="RU003847"/>
    </source>
</evidence>
<dbReference type="SUPFAM" id="SSF81271">
    <property type="entry name" value="TGS-like"/>
    <property type="match status" value="1"/>
</dbReference>
<feature type="domain" description="TGS" evidence="9">
    <location>
        <begin position="382"/>
        <end position="447"/>
    </location>
</feature>
<dbReference type="InterPro" id="IPR033655">
    <property type="entry name" value="TGS_RelA/SpoT"/>
</dbReference>
<dbReference type="CDD" id="cd00077">
    <property type="entry name" value="HDc"/>
    <property type="match status" value="1"/>
</dbReference>
<dbReference type="NCBIfam" id="TIGR00691">
    <property type="entry name" value="spoT_relA"/>
    <property type="match status" value="1"/>
</dbReference>
<dbReference type="Pfam" id="PF13328">
    <property type="entry name" value="HD_4"/>
    <property type="match status" value="1"/>
</dbReference>
<feature type="domain" description="HD" evidence="8">
    <location>
        <begin position="45"/>
        <end position="144"/>
    </location>
</feature>
<dbReference type="Proteomes" id="UP001056291">
    <property type="component" value="Chromosome"/>
</dbReference>
<dbReference type="PANTHER" id="PTHR21262">
    <property type="entry name" value="GUANOSINE-3',5'-BIS DIPHOSPHATE 3'-PYROPHOSPHOHYDROLASE"/>
    <property type="match status" value="1"/>
</dbReference>
<dbReference type="InterPro" id="IPR012676">
    <property type="entry name" value="TGS-like"/>
</dbReference>
<evidence type="ECO:0000256" key="1">
    <source>
        <dbReference type="ARBA" id="ARBA00013251"/>
    </source>
</evidence>
<dbReference type="InterPro" id="IPR002912">
    <property type="entry name" value="ACT_dom"/>
</dbReference>
<dbReference type="InterPro" id="IPR012675">
    <property type="entry name" value="Beta-grasp_dom_sf"/>
</dbReference>
<comment type="catalytic activity">
    <reaction evidence="5">
        <text>GTP + ATP = guanosine 3'-diphosphate 5'-triphosphate + AMP</text>
        <dbReference type="Rhea" id="RHEA:22088"/>
        <dbReference type="ChEBI" id="CHEBI:30616"/>
        <dbReference type="ChEBI" id="CHEBI:37565"/>
        <dbReference type="ChEBI" id="CHEBI:142410"/>
        <dbReference type="ChEBI" id="CHEBI:456215"/>
        <dbReference type="EC" id="2.7.6.5"/>
    </reaction>
</comment>
<evidence type="ECO:0000256" key="5">
    <source>
        <dbReference type="ARBA" id="ARBA00048244"/>
    </source>
</evidence>
<dbReference type="CDD" id="cd04876">
    <property type="entry name" value="ACT_RelA-SpoT"/>
    <property type="match status" value="1"/>
</dbReference>
<dbReference type="Pfam" id="PF04607">
    <property type="entry name" value="RelA_SpoT"/>
    <property type="match status" value="1"/>
</dbReference>
<evidence type="ECO:0000313" key="10">
    <source>
        <dbReference type="EMBL" id="USG59816.1"/>
    </source>
</evidence>